<dbReference type="Pfam" id="PF01075">
    <property type="entry name" value="Glyco_transf_9"/>
    <property type="match status" value="1"/>
</dbReference>
<reference evidence="3 4" key="1">
    <citation type="submission" date="2016-12" db="EMBL/GenBank/DDBJ databases">
        <title>The draft genome sequence of Actinophytocola sp. 11-183.</title>
        <authorList>
            <person name="Wang W."/>
            <person name="Yuan L."/>
        </authorList>
    </citation>
    <scope>NUCLEOTIDE SEQUENCE [LARGE SCALE GENOMIC DNA]</scope>
    <source>
        <strain evidence="3 4">11-183</strain>
    </source>
</reference>
<protein>
    <submittedName>
        <fullName evidence="3">Glycosyl transferase</fullName>
    </submittedName>
</protein>
<evidence type="ECO:0000256" key="1">
    <source>
        <dbReference type="ARBA" id="ARBA00022676"/>
    </source>
</evidence>
<dbReference type="CDD" id="cd03789">
    <property type="entry name" value="GT9_LPS_heptosyltransferase"/>
    <property type="match status" value="1"/>
</dbReference>
<keyword evidence="1" id="KW-0328">Glycosyltransferase</keyword>
<keyword evidence="2 3" id="KW-0808">Transferase</keyword>
<dbReference type="PANTHER" id="PTHR30160">
    <property type="entry name" value="TETRAACYLDISACCHARIDE 4'-KINASE-RELATED"/>
    <property type="match status" value="1"/>
</dbReference>
<accession>A0A1Q8C6L9</accession>
<dbReference type="OrthoDB" id="9807356at2"/>
<proteinExistence type="predicted"/>
<name>A0A1Q8C6L9_9PSEU</name>
<sequence>MSDLLVLRALGIGDLLVAVPALRGLRRAFPRDRMVLAAPATLGELVALTGVVDELLPTPELGALRWSDPDPAVAVNLHGAGPESTADLVATRPGRLFAHRHEAFPELAGPSWVEDQPEARRWCRLLAWYGVDADPTELALTRPAVPSAAPEAVVVHPGAAFGARRWPPDRFAAVARRLREAGYRVVVTGSDAERALAERVAAGAGLPERAVLAGRLGLSDLAALVAGASLLVSNDTGIGHLATAYGTPSVVLYGPTSPARWGPPPDREQHRVLWAGQVGDPFTDEPSAGLLRLTVPDVLEATAEVLAATGARSPATDAVDQR</sequence>
<dbReference type="RefSeq" id="WP_075129557.1">
    <property type="nucleotide sequence ID" value="NZ_MSIE01000078.1"/>
</dbReference>
<dbReference type="InterPro" id="IPR051199">
    <property type="entry name" value="LPS_LOS_Heptosyltrfase"/>
</dbReference>
<organism evidence="3 4">
    <name type="scientific">Actinophytocola xanthii</name>
    <dbReference type="NCBI Taxonomy" id="1912961"/>
    <lineage>
        <taxon>Bacteria</taxon>
        <taxon>Bacillati</taxon>
        <taxon>Actinomycetota</taxon>
        <taxon>Actinomycetes</taxon>
        <taxon>Pseudonocardiales</taxon>
        <taxon>Pseudonocardiaceae</taxon>
    </lineage>
</organism>
<comment type="caution">
    <text evidence="3">The sequence shown here is derived from an EMBL/GenBank/DDBJ whole genome shotgun (WGS) entry which is preliminary data.</text>
</comment>
<dbReference type="InterPro" id="IPR002201">
    <property type="entry name" value="Glyco_trans_9"/>
</dbReference>
<dbReference type="STRING" id="1912961.BU204_32120"/>
<keyword evidence="4" id="KW-1185">Reference proteome</keyword>
<dbReference type="GO" id="GO:0008713">
    <property type="term" value="F:ADP-heptose-lipopolysaccharide heptosyltransferase activity"/>
    <property type="evidence" value="ECO:0007669"/>
    <property type="project" value="TreeGrafter"/>
</dbReference>
<evidence type="ECO:0000313" key="3">
    <source>
        <dbReference type="EMBL" id="OLF09988.1"/>
    </source>
</evidence>
<dbReference type="PANTHER" id="PTHR30160:SF1">
    <property type="entry name" value="LIPOPOLYSACCHARIDE 1,2-N-ACETYLGLUCOSAMINETRANSFERASE-RELATED"/>
    <property type="match status" value="1"/>
</dbReference>
<evidence type="ECO:0000256" key="2">
    <source>
        <dbReference type="ARBA" id="ARBA00022679"/>
    </source>
</evidence>
<dbReference type="Proteomes" id="UP000185596">
    <property type="component" value="Unassembled WGS sequence"/>
</dbReference>
<evidence type="ECO:0000313" key="4">
    <source>
        <dbReference type="Proteomes" id="UP000185596"/>
    </source>
</evidence>
<dbReference type="EMBL" id="MSIE01000078">
    <property type="protein sequence ID" value="OLF09988.1"/>
    <property type="molecule type" value="Genomic_DNA"/>
</dbReference>
<dbReference type="Gene3D" id="3.40.50.2000">
    <property type="entry name" value="Glycogen Phosphorylase B"/>
    <property type="match status" value="2"/>
</dbReference>
<gene>
    <name evidence="3" type="ORF">BU204_32120</name>
</gene>
<dbReference type="AlphaFoldDB" id="A0A1Q8C6L9"/>
<dbReference type="GO" id="GO:0009244">
    <property type="term" value="P:lipopolysaccharide core region biosynthetic process"/>
    <property type="evidence" value="ECO:0007669"/>
    <property type="project" value="TreeGrafter"/>
</dbReference>
<dbReference type="SUPFAM" id="SSF53756">
    <property type="entry name" value="UDP-Glycosyltransferase/glycogen phosphorylase"/>
    <property type="match status" value="1"/>
</dbReference>
<dbReference type="GO" id="GO:0005829">
    <property type="term" value="C:cytosol"/>
    <property type="evidence" value="ECO:0007669"/>
    <property type="project" value="TreeGrafter"/>
</dbReference>